<dbReference type="Pfam" id="PF16656">
    <property type="entry name" value="Pur_ac_phosph_N"/>
    <property type="match status" value="1"/>
</dbReference>
<feature type="domain" description="Fibronectin type-III" evidence="2">
    <location>
        <begin position="153"/>
        <end position="243"/>
    </location>
</feature>
<evidence type="ECO:0000313" key="4">
    <source>
        <dbReference type="Proteomes" id="UP000034175"/>
    </source>
</evidence>
<feature type="non-terminal residue" evidence="3">
    <location>
        <position position="404"/>
    </location>
</feature>
<gene>
    <name evidence="3" type="ORF">UX39_C0007G0008</name>
</gene>
<dbReference type="PANTHER" id="PTHR46708">
    <property type="entry name" value="TENASCIN"/>
    <property type="match status" value="1"/>
</dbReference>
<evidence type="ECO:0000259" key="2">
    <source>
        <dbReference type="PROSITE" id="PS50853"/>
    </source>
</evidence>
<dbReference type="InterPro" id="IPR036116">
    <property type="entry name" value="FN3_sf"/>
</dbReference>
<feature type="domain" description="Fibronectin type-III" evidence="2">
    <location>
        <begin position="250"/>
        <end position="340"/>
    </location>
</feature>
<dbReference type="InterPro" id="IPR003961">
    <property type="entry name" value="FN3_dom"/>
</dbReference>
<organism evidence="3 4">
    <name type="scientific">Candidatus Magasanikbacteria bacterium GW2011_GWA2_46_17</name>
    <dbReference type="NCBI Taxonomy" id="1619042"/>
    <lineage>
        <taxon>Bacteria</taxon>
        <taxon>Candidatus Magasanikiibacteriota</taxon>
    </lineage>
</organism>
<dbReference type="SUPFAM" id="SSF49265">
    <property type="entry name" value="Fibronectin type III"/>
    <property type="match status" value="1"/>
</dbReference>
<reference evidence="3 4" key="1">
    <citation type="journal article" date="2015" name="Nature">
        <title>rRNA introns, odd ribosomes, and small enigmatic genomes across a large radiation of phyla.</title>
        <authorList>
            <person name="Brown C.T."/>
            <person name="Hug L.A."/>
            <person name="Thomas B.C."/>
            <person name="Sharon I."/>
            <person name="Castelle C.J."/>
            <person name="Singh A."/>
            <person name="Wilkins M.J."/>
            <person name="Williams K.H."/>
            <person name="Banfield J.F."/>
        </authorList>
    </citation>
    <scope>NUCLEOTIDE SEQUENCE [LARGE SCALE GENOMIC DNA]</scope>
</reference>
<dbReference type="SMART" id="SM00060">
    <property type="entry name" value="FN3"/>
    <property type="match status" value="2"/>
</dbReference>
<dbReference type="GO" id="GO:0003993">
    <property type="term" value="F:acid phosphatase activity"/>
    <property type="evidence" value="ECO:0007669"/>
    <property type="project" value="InterPro"/>
</dbReference>
<protein>
    <submittedName>
        <fullName evidence="3">Fibronectin type III domain protein</fullName>
    </submittedName>
</protein>
<dbReference type="InterPro" id="IPR013783">
    <property type="entry name" value="Ig-like_fold"/>
</dbReference>
<sequence>MANYMRGGWKLRQILKMTPMIVLKDTSSGFCALANSDNHGTWQTSFAVYSKHRNVTRKTVGTVLALGTLKIFLSTSIPVLLLTQASLAAINYSSTERDAAMNATHRVELTGLNPATVYWAYVSSADAKGNLTNTLANPLSFTTAAAPDETAPAISNIQITGITDSEAVISWETNESGDSFVEYGVDTGFGSTSGQEEGKTAHSVKLAGLKGNTLYHFLVKSKDISGNIGQSANQSFTTSAGPTNIPPKISAEGPRVEDLKPVSAKILWKTDKPSSSIVAFGKNINYGTEIGNTEELITEHEVQLIGLDPDTKYRFKVKSADSDGNIGESSDKEFATPEKPIISKVASSEVGLASAIITWETSTSITSEIEYGKTVAYGKNIIDQSLSQTTQHTVKIVNLESGIM</sequence>
<dbReference type="CDD" id="cd00063">
    <property type="entry name" value="FN3"/>
    <property type="match status" value="2"/>
</dbReference>
<dbReference type="EMBL" id="LCMA01000007">
    <property type="protein sequence ID" value="KKU26735.1"/>
    <property type="molecule type" value="Genomic_DNA"/>
</dbReference>
<dbReference type="GO" id="GO:0046872">
    <property type="term" value="F:metal ion binding"/>
    <property type="evidence" value="ECO:0007669"/>
    <property type="project" value="InterPro"/>
</dbReference>
<dbReference type="PANTHER" id="PTHR46708:SF2">
    <property type="entry name" value="FIBRONECTIN TYPE-III DOMAIN-CONTAINING PROTEIN"/>
    <property type="match status" value="1"/>
</dbReference>
<evidence type="ECO:0000313" key="3">
    <source>
        <dbReference type="EMBL" id="KKU26735.1"/>
    </source>
</evidence>
<dbReference type="Gene3D" id="2.60.40.10">
    <property type="entry name" value="Immunoglobulins"/>
    <property type="match status" value="2"/>
</dbReference>
<dbReference type="InterPro" id="IPR050991">
    <property type="entry name" value="ECM_Regulatory_Proteins"/>
</dbReference>
<comment type="caution">
    <text evidence="3">The sequence shown here is derived from an EMBL/GenBank/DDBJ whole genome shotgun (WGS) entry which is preliminary data.</text>
</comment>
<dbReference type="Proteomes" id="UP000034175">
    <property type="component" value="Unassembled WGS sequence"/>
</dbReference>
<dbReference type="InterPro" id="IPR015914">
    <property type="entry name" value="PAPs_N"/>
</dbReference>
<keyword evidence="1" id="KW-0677">Repeat</keyword>
<name>A0A0G1S0K6_9BACT</name>
<evidence type="ECO:0000256" key="1">
    <source>
        <dbReference type="ARBA" id="ARBA00022737"/>
    </source>
</evidence>
<accession>A0A0G1S0K6</accession>
<proteinExistence type="predicted"/>
<dbReference type="AlphaFoldDB" id="A0A0G1S0K6"/>
<dbReference type="PROSITE" id="PS50853">
    <property type="entry name" value="FN3"/>
    <property type="match status" value="2"/>
</dbReference>